<dbReference type="InterPro" id="IPR050317">
    <property type="entry name" value="Plant_Fungal_Acyltransferase"/>
</dbReference>
<dbReference type="PANTHER" id="PTHR31642:SF310">
    <property type="entry name" value="FATTY ALCOHOL:CAFFEOYL-COA ACYLTRANSFERASE"/>
    <property type="match status" value="1"/>
</dbReference>
<evidence type="ECO:0008006" key="4">
    <source>
        <dbReference type="Google" id="ProtNLM"/>
    </source>
</evidence>
<evidence type="ECO:0000313" key="3">
    <source>
        <dbReference type="Proteomes" id="UP000193498"/>
    </source>
</evidence>
<gene>
    <name evidence="2" type="ORF">K493DRAFT_362931</name>
</gene>
<reference evidence="2 3" key="1">
    <citation type="submission" date="2016-07" db="EMBL/GenBank/DDBJ databases">
        <title>Pervasive Adenine N6-methylation of Active Genes in Fungi.</title>
        <authorList>
            <consortium name="DOE Joint Genome Institute"/>
            <person name="Mondo S.J."/>
            <person name="Dannebaum R.O."/>
            <person name="Kuo R.C."/>
            <person name="Labutti K."/>
            <person name="Haridas S."/>
            <person name="Kuo A."/>
            <person name="Salamov A."/>
            <person name="Ahrendt S.R."/>
            <person name="Lipzen A."/>
            <person name="Sullivan W."/>
            <person name="Andreopoulos W.B."/>
            <person name="Clum A."/>
            <person name="Lindquist E."/>
            <person name="Daum C."/>
            <person name="Ramamoorthy G.K."/>
            <person name="Gryganskyi A."/>
            <person name="Culley D."/>
            <person name="Magnuson J.K."/>
            <person name="James T.Y."/>
            <person name="O'Malley M.A."/>
            <person name="Stajich J.E."/>
            <person name="Spatafora J.W."/>
            <person name="Visel A."/>
            <person name="Grigoriev I.V."/>
        </authorList>
    </citation>
    <scope>NUCLEOTIDE SEQUENCE [LARGE SCALE GENOMIC DNA]</scope>
    <source>
        <strain evidence="2 3">CBS 931.73</strain>
    </source>
</reference>
<comment type="caution">
    <text evidence="2">The sequence shown here is derived from an EMBL/GenBank/DDBJ whole genome shotgun (WGS) entry which is preliminary data.</text>
</comment>
<keyword evidence="3" id="KW-1185">Reference proteome</keyword>
<dbReference type="OrthoDB" id="1862401at2759"/>
<evidence type="ECO:0000313" key="2">
    <source>
        <dbReference type="EMBL" id="ORX78466.1"/>
    </source>
</evidence>
<dbReference type="GO" id="GO:0016747">
    <property type="term" value="F:acyltransferase activity, transferring groups other than amino-acyl groups"/>
    <property type="evidence" value="ECO:0007669"/>
    <property type="project" value="TreeGrafter"/>
</dbReference>
<name>A0A1Y1WZ54_9FUNG</name>
<dbReference type="STRING" id="1314790.A0A1Y1WZ54"/>
<accession>A0A1Y1WZ54</accession>
<dbReference type="Proteomes" id="UP000193498">
    <property type="component" value="Unassembled WGS sequence"/>
</dbReference>
<proteinExistence type="predicted"/>
<dbReference type="InParanoid" id="A0A1Y1WZ54"/>
<dbReference type="Pfam" id="PF02458">
    <property type="entry name" value="Transferase"/>
    <property type="match status" value="1"/>
</dbReference>
<protein>
    <recommendedName>
        <fullName evidence="4">Transferase</fullName>
    </recommendedName>
</protein>
<organism evidence="2 3">
    <name type="scientific">Basidiobolus meristosporus CBS 931.73</name>
    <dbReference type="NCBI Taxonomy" id="1314790"/>
    <lineage>
        <taxon>Eukaryota</taxon>
        <taxon>Fungi</taxon>
        <taxon>Fungi incertae sedis</taxon>
        <taxon>Zoopagomycota</taxon>
        <taxon>Entomophthoromycotina</taxon>
        <taxon>Basidiobolomycetes</taxon>
        <taxon>Basidiobolales</taxon>
        <taxon>Basidiobolaceae</taxon>
        <taxon>Basidiobolus</taxon>
    </lineage>
</organism>
<keyword evidence="1" id="KW-0808">Transferase</keyword>
<dbReference type="AlphaFoldDB" id="A0A1Y1WZ54"/>
<dbReference type="PANTHER" id="PTHR31642">
    <property type="entry name" value="TRICHOTHECENE 3-O-ACETYLTRANSFERASE"/>
    <property type="match status" value="1"/>
</dbReference>
<evidence type="ECO:0000256" key="1">
    <source>
        <dbReference type="ARBA" id="ARBA00022679"/>
    </source>
</evidence>
<sequence length="466" mass="50682">MTSSTVETCTIKPTSKYNRSPSASTITLHGLDLISAPVHISNHRFFHRPEHLKEQDVVDTLKSSLAEALELYPPVAGTVRANEKGELYVALDAEGAAFQVDRRDSPFTGDAEDLSPRPVVFLPTPSSALAVKVTQFSCGTVAVASSLHHYISDLRGFLDFLEVWSKIARGKSIDLQAIPEDWAHTPGRFFAEDGNSLKAETSPPAAPKGYQVMPSVSTEMPVITPAAVLKWRISASALANLKKDLTDALTESSDAWISTGDALTALLWSVITRARESAKIPRTQGFGRSSVESGTETVAMAADGRERAPNKNMSGGRYLGNFNLLFMTTVSRDDLMSSDAKSTSRVALAIRSSLNEQLSPEAIKNRIRYMEAPENTQPPGRIFWTADVVFTNWCMFDLLGEDMDFGWGTPFEATGGEGVLPAGYVCLLQNKSTGDVTVISTVEKEGLHAMQTDALMNKYATLVKIR</sequence>
<dbReference type="InterPro" id="IPR023213">
    <property type="entry name" value="CAT-like_dom_sf"/>
</dbReference>
<dbReference type="Gene3D" id="3.30.559.10">
    <property type="entry name" value="Chloramphenicol acetyltransferase-like domain"/>
    <property type="match status" value="2"/>
</dbReference>
<dbReference type="EMBL" id="MCFE01000823">
    <property type="protein sequence ID" value="ORX78466.1"/>
    <property type="molecule type" value="Genomic_DNA"/>
</dbReference>